<proteinExistence type="predicted"/>
<keyword evidence="2" id="KW-1185">Reference proteome</keyword>
<name>A0ABX5KVB3_9BURK</name>
<gene>
    <name evidence="1" type="ORF">C7402_105177</name>
</gene>
<protein>
    <submittedName>
        <fullName evidence="1">Uncharacterized protein</fullName>
    </submittedName>
</protein>
<dbReference type="InterPro" id="IPR057463">
    <property type="entry name" value="Acb3"/>
</dbReference>
<organism evidence="1 2">
    <name type="scientific">Paraburkholderia unamae</name>
    <dbReference type="NCBI Taxonomy" id="219649"/>
    <lineage>
        <taxon>Bacteria</taxon>
        <taxon>Pseudomonadati</taxon>
        <taxon>Pseudomonadota</taxon>
        <taxon>Betaproteobacteria</taxon>
        <taxon>Burkholderiales</taxon>
        <taxon>Burkholderiaceae</taxon>
        <taxon>Paraburkholderia</taxon>
    </lineage>
</organism>
<dbReference type="RefSeq" id="WP_116610895.1">
    <property type="nucleotide sequence ID" value="NZ_QEOB01000005.1"/>
</dbReference>
<dbReference type="Proteomes" id="UP000245712">
    <property type="component" value="Unassembled WGS sequence"/>
</dbReference>
<sequence>MKIERTEWNPLRLTYETADREYRNQGNAIVLYAFHRRVEFALPEFVKPYRRWVDCSGHQWATRPDAGYWDVHRREWGFCLHEGFLQVFFGPQTHDSSTTKSWSKFLPWTQWRHVRKSWFGVDGEHLRTDWETSDRTVRAAQWNSSYEFEKTMPKRTFRFRDYDGEEIEAATHVEEREWRFGEGWFKWLSLFRRPRVRRDLDIAFSKEVGREKGSWKGGTVGHSIEMLDGELHAAAFARYCDKHHLTLID</sequence>
<reference evidence="1 2" key="1">
    <citation type="submission" date="2018-05" db="EMBL/GenBank/DDBJ databases">
        <title>Genomic Encyclopedia of Type Strains, Phase IV (KMG-V): Genome sequencing to study the core and pangenomes of soil and plant-associated prokaryotes.</title>
        <authorList>
            <person name="Whitman W."/>
        </authorList>
    </citation>
    <scope>NUCLEOTIDE SEQUENCE [LARGE SCALE GENOMIC DNA]</scope>
    <source>
        <strain evidence="1 2">SCZa-39</strain>
    </source>
</reference>
<accession>A0ABX5KVB3</accession>
<dbReference type="Pfam" id="PF25187">
    <property type="entry name" value="Acb3"/>
    <property type="match status" value="1"/>
</dbReference>
<dbReference type="EMBL" id="QEOB01000005">
    <property type="protein sequence ID" value="PVX84336.1"/>
    <property type="molecule type" value="Genomic_DNA"/>
</dbReference>
<evidence type="ECO:0000313" key="2">
    <source>
        <dbReference type="Proteomes" id="UP000245712"/>
    </source>
</evidence>
<evidence type="ECO:0000313" key="1">
    <source>
        <dbReference type="EMBL" id="PVX84336.1"/>
    </source>
</evidence>
<comment type="caution">
    <text evidence="1">The sequence shown here is derived from an EMBL/GenBank/DDBJ whole genome shotgun (WGS) entry which is preliminary data.</text>
</comment>